<dbReference type="Gene3D" id="3.30.2010.10">
    <property type="entry name" value="Metalloproteases ('zincins'), catalytic domain"/>
    <property type="match status" value="1"/>
</dbReference>
<evidence type="ECO:0000256" key="3">
    <source>
        <dbReference type="ARBA" id="ARBA00022801"/>
    </source>
</evidence>
<organism evidence="12 13">
    <name type="scientific">Actinoplanes digitatis</name>
    <dbReference type="NCBI Taxonomy" id="1868"/>
    <lineage>
        <taxon>Bacteria</taxon>
        <taxon>Bacillati</taxon>
        <taxon>Actinomycetota</taxon>
        <taxon>Actinomycetes</taxon>
        <taxon>Micromonosporales</taxon>
        <taxon>Micromonosporaceae</taxon>
        <taxon>Actinoplanes</taxon>
    </lineage>
</organism>
<evidence type="ECO:0000256" key="9">
    <source>
        <dbReference type="SAM" id="Phobius"/>
    </source>
</evidence>
<comment type="caution">
    <text evidence="12">The sequence shown here is derived from an EMBL/GenBank/DDBJ whole genome shotgun (WGS) entry which is preliminary data.</text>
</comment>
<dbReference type="Pfam" id="PF16491">
    <property type="entry name" value="Peptidase_M48_N"/>
    <property type="match status" value="1"/>
</dbReference>
<dbReference type="InterPro" id="IPR001915">
    <property type="entry name" value="Peptidase_M48"/>
</dbReference>
<feature type="domain" description="Peptidase M48" evidence="10">
    <location>
        <begin position="211"/>
        <end position="413"/>
    </location>
</feature>
<feature type="transmembrane region" description="Helical" evidence="9">
    <location>
        <begin position="329"/>
        <end position="350"/>
    </location>
</feature>
<comment type="similarity">
    <text evidence="8">Belongs to the peptidase M48 family.</text>
</comment>
<gene>
    <name evidence="12" type="ORF">BJ971_006105</name>
</gene>
<feature type="transmembrane region" description="Helical" evidence="9">
    <location>
        <begin position="149"/>
        <end position="167"/>
    </location>
</feature>
<keyword evidence="2 7" id="KW-0479">Metal-binding</keyword>
<keyword evidence="5 8" id="KW-0482">Metalloprotease</keyword>
<keyword evidence="3 8" id="KW-0378">Hydrolase</keyword>
<feature type="transmembrane region" description="Helical" evidence="9">
    <location>
        <begin position="174"/>
        <end position="198"/>
    </location>
</feature>
<dbReference type="EMBL" id="JACHNH010000001">
    <property type="protein sequence ID" value="MBB4765549.1"/>
    <property type="molecule type" value="Genomic_DNA"/>
</dbReference>
<keyword evidence="13" id="KW-1185">Reference proteome</keyword>
<evidence type="ECO:0000259" key="11">
    <source>
        <dbReference type="Pfam" id="PF16491"/>
    </source>
</evidence>
<dbReference type="InterPro" id="IPR032456">
    <property type="entry name" value="Peptidase_M48_N"/>
</dbReference>
<dbReference type="GO" id="GO:0046872">
    <property type="term" value="F:metal ion binding"/>
    <property type="evidence" value="ECO:0007669"/>
    <property type="project" value="UniProtKB-KW"/>
</dbReference>
<proteinExistence type="inferred from homology"/>
<keyword evidence="1 8" id="KW-0645">Protease</keyword>
<dbReference type="Pfam" id="PF01435">
    <property type="entry name" value="Peptidase_M48"/>
    <property type="match status" value="1"/>
</dbReference>
<feature type="binding site" evidence="7">
    <location>
        <position position="277"/>
    </location>
    <ligand>
        <name>Zn(2+)</name>
        <dbReference type="ChEBI" id="CHEBI:29105"/>
        <note>catalytic</note>
    </ligand>
</feature>
<evidence type="ECO:0000256" key="8">
    <source>
        <dbReference type="RuleBase" id="RU003983"/>
    </source>
</evidence>
<protein>
    <submittedName>
        <fullName evidence="12">STE24 endopeptidase</fullName>
        <ecNumber evidence="12">3.4.24.84</ecNumber>
    </submittedName>
</protein>
<keyword evidence="9" id="KW-1133">Transmembrane helix</keyword>
<feature type="active site" evidence="6">
    <location>
        <position position="278"/>
    </location>
</feature>
<evidence type="ECO:0000256" key="7">
    <source>
        <dbReference type="PIRSR" id="PIRSR627057-2"/>
    </source>
</evidence>
<evidence type="ECO:0000256" key="6">
    <source>
        <dbReference type="PIRSR" id="PIRSR627057-1"/>
    </source>
</evidence>
<reference evidence="12 13" key="1">
    <citation type="submission" date="2020-08" db="EMBL/GenBank/DDBJ databases">
        <title>Sequencing the genomes of 1000 actinobacteria strains.</title>
        <authorList>
            <person name="Klenk H.-P."/>
        </authorList>
    </citation>
    <scope>NUCLEOTIDE SEQUENCE [LARGE SCALE GENOMIC DNA]</scope>
    <source>
        <strain evidence="12 13">DSM 43149</strain>
    </source>
</reference>
<dbReference type="GO" id="GO:0071586">
    <property type="term" value="P:CAAX-box protein processing"/>
    <property type="evidence" value="ECO:0007669"/>
    <property type="project" value="InterPro"/>
</dbReference>
<evidence type="ECO:0000256" key="2">
    <source>
        <dbReference type="ARBA" id="ARBA00022723"/>
    </source>
</evidence>
<dbReference type="AlphaFoldDB" id="A0A7W7I333"/>
<evidence type="ECO:0000259" key="10">
    <source>
        <dbReference type="Pfam" id="PF01435"/>
    </source>
</evidence>
<dbReference type="EC" id="3.4.24.84" evidence="12"/>
<dbReference type="PANTHER" id="PTHR10120">
    <property type="entry name" value="CAAX PRENYL PROTEASE 1"/>
    <property type="match status" value="1"/>
</dbReference>
<feature type="transmembrane region" description="Helical" evidence="9">
    <location>
        <begin position="292"/>
        <end position="317"/>
    </location>
</feature>
<keyword evidence="9" id="KW-0472">Membrane</keyword>
<evidence type="ECO:0000256" key="5">
    <source>
        <dbReference type="ARBA" id="ARBA00023049"/>
    </source>
</evidence>
<dbReference type="InterPro" id="IPR027057">
    <property type="entry name" value="CAXX_Prtase_1"/>
</dbReference>
<keyword evidence="4 7" id="KW-0862">Zinc</keyword>
<dbReference type="Proteomes" id="UP000578112">
    <property type="component" value="Unassembled WGS sequence"/>
</dbReference>
<feature type="active site" description="Proton donor" evidence="6">
    <location>
        <position position="359"/>
    </location>
</feature>
<evidence type="ECO:0000256" key="4">
    <source>
        <dbReference type="ARBA" id="ARBA00022833"/>
    </source>
</evidence>
<feature type="binding site" evidence="7">
    <location>
        <position position="355"/>
    </location>
    <ligand>
        <name>Zn(2+)</name>
        <dbReference type="ChEBI" id="CHEBI:29105"/>
        <note>catalytic</note>
    </ligand>
</feature>
<feature type="binding site" evidence="7">
    <location>
        <position position="281"/>
    </location>
    <ligand>
        <name>Zn(2+)</name>
        <dbReference type="ChEBI" id="CHEBI:29105"/>
        <note>catalytic</note>
    </ligand>
</feature>
<name>A0A7W7I333_9ACTN</name>
<comment type="cofactor">
    <cofactor evidence="7 8">
        <name>Zn(2+)</name>
        <dbReference type="ChEBI" id="CHEBI:29105"/>
    </cofactor>
    <text evidence="7 8">Binds 1 zinc ion per subunit.</text>
</comment>
<feature type="transmembrane region" description="Helical" evidence="9">
    <location>
        <begin position="100"/>
        <end position="123"/>
    </location>
</feature>
<dbReference type="RefSeq" id="WP_184996587.1">
    <property type="nucleotide sequence ID" value="NZ_BOMK01000022.1"/>
</dbReference>
<dbReference type="CDD" id="cd07343">
    <property type="entry name" value="M48A_Zmpste24p_like"/>
    <property type="match status" value="1"/>
</dbReference>
<feature type="domain" description="CAAX prenyl protease 1 N-terminal" evidence="11">
    <location>
        <begin position="89"/>
        <end position="204"/>
    </location>
</feature>
<evidence type="ECO:0000313" key="13">
    <source>
        <dbReference type="Proteomes" id="UP000578112"/>
    </source>
</evidence>
<accession>A0A7W7I333</accession>
<keyword evidence="9" id="KW-0812">Transmembrane</keyword>
<sequence>MTPRQWAACALGVLVVALVVYAAVVIPWHRPPAPRADQLDALGRLPGDQVRRARAFHADLRPASYGALAAGLIGALVLGLTPLGARLVSFAGRPFGDRWVAQAVLGGLLVVLVIEVITLPFAAWRHTIVVRYGISTQSWGAWAADVAKSYAVGAVIGGLALLGFYTVTRLAPRWWWAFGAAGAAGLVVLLSFVLPVVVEPIFNRFTPMAEGPLRTQLMSLAARDGVPVRDVLVADASRRTRAVNAYVSGFGPTRRIVVYDTMLTEATPDEVVSVTAHELGHAKRGDVVTGTIIGALGAAAAVIVLFLLGSLGWLLRLAGTDSMGEPRTIALLLALVTVAGLIGGPIQALVSRRVEARADAHALDLTGDAATFEAMQRRLGSVNLSDPDPPTWEYLMFASHPSTVERMAAARAYARGER</sequence>
<evidence type="ECO:0000256" key="1">
    <source>
        <dbReference type="ARBA" id="ARBA00022670"/>
    </source>
</evidence>
<dbReference type="GO" id="GO:0004222">
    <property type="term" value="F:metalloendopeptidase activity"/>
    <property type="evidence" value="ECO:0007669"/>
    <property type="project" value="InterPro"/>
</dbReference>
<feature type="transmembrane region" description="Helical" evidence="9">
    <location>
        <begin position="65"/>
        <end position="88"/>
    </location>
</feature>
<evidence type="ECO:0000313" key="12">
    <source>
        <dbReference type="EMBL" id="MBB4765549.1"/>
    </source>
</evidence>